<evidence type="ECO:0000256" key="2">
    <source>
        <dbReference type="PIRSR" id="PIRSR000705-3"/>
    </source>
</evidence>
<dbReference type="GO" id="GO:0005737">
    <property type="term" value="C:cytoplasm"/>
    <property type="evidence" value="ECO:0007669"/>
    <property type="project" value="TreeGrafter"/>
</dbReference>
<evidence type="ECO:0000256" key="1">
    <source>
        <dbReference type="PIRSR" id="PIRSR000705-1"/>
    </source>
</evidence>
<feature type="binding site" evidence="2">
    <location>
        <begin position="139"/>
        <end position="143"/>
    </location>
    <ligand>
        <name>ATP</name>
        <dbReference type="ChEBI" id="CHEBI:30616"/>
    </ligand>
</feature>
<dbReference type="InterPro" id="IPR031314">
    <property type="entry name" value="DNK_dom"/>
</dbReference>
<sequence>MLVAISGMVASGKSTLSNNLHLHYKNSKLLYEYDEKDEVFNQFLEWLYNKNAVVDFAFQSYVVQNYSRHLKQALSQNYDFIFSDRFNLEHFIFAKNKISKKPKKFINAYEAMFDVLVSEDKIPDLVIYLDFNFDEFKKRIFKRNRIVETSTFNNNIDYWRNLHSIYKKEFINQQQKYKFKVVYLDTNNKNEEDIFKQSVEIINLYNAK</sequence>
<keyword evidence="2" id="KW-0547">Nucleotide-binding</keyword>
<dbReference type="GO" id="GO:0019136">
    <property type="term" value="F:deoxynucleoside kinase activity"/>
    <property type="evidence" value="ECO:0007669"/>
    <property type="project" value="InterPro"/>
</dbReference>
<dbReference type="Gene3D" id="3.40.50.300">
    <property type="entry name" value="P-loop containing nucleotide triphosphate hydrolases"/>
    <property type="match status" value="1"/>
</dbReference>
<evidence type="ECO:0000259" key="3">
    <source>
        <dbReference type="Pfam" id="PF01712"/>
    </source>
</evidence>
<dbReference type="InterPro" id="IPR050566">
    <property type="entry name" value="Deoxyribonucleoside_kinase"/>
</dbReference>
<dbReference type="PIRSF" id="PIRSF000705">
    <property type="entry name" value="DNK"/>
    <property type="match status" value="1"/>
</dbReference>
<dbReference type="InterPro" id="IPR002624">
    <property type="entry name" value="DCK/DGK"/>
</dbReference>
<dbReference type="SUPFAM" id="SSF52540">
    <property type="entry name" value="P-loop containing nucleoside triphosphate hydrolases"/>
    <property type="match status" value="1"/>
</dbReference>
<dbReference type="RefSeq" id="WP_011884683.1">
    <property type="nucleotide sequence ID" value="NC_023030.2"/>
</dbReference>
<reference evidence="4 5" key="1">
    <citation type="journal article" date="2011" name="PLoS ONE">
        <title>Core proteome of the minimal cell: comparative proteomics of three mollicute species.</title>
        <authorList>
            <person name="Fisunov G.Y."/>
            <person name="Alexeev D.G."/>
            <person name="Bazaleev N.A."/>
            <person name="Ladygina V.G."/>
            <person name="Galyamina M.A."/>
            <person name="Kondratov I.G."/>
            <person name="Zhukova N.A."/>
            <person name="Serebryakova M.V."/>
            <person name="Demina I.A."/>
            <person name="Govorun V.M."/>
        </authorList>
    </citation>
    <scope>NUCLEOTIDE SEQUENCE [LARGE SCALE GENOMIC DNA]</scope>
    <source>
        <strain evidence="4 5">S6</strain>
    </source>
</reference>
<accession>A0A0F6CKY3</accession>
<protein>
    <submittedName>
        <fullName evidence="4">Deoxyguanosine kinase</fullName>
    </submittedName>
</protein>
<keyword evidence="2" id="KW-0067">ATP-binding</keyword>
<dbReference type="PANTHER" id="PTHR10513:SF35">
    <property type="entry name" value="DEOXYADENOSINE KINASE"/>
    <property type="match status" value="1"/>
</dbReference>
<dbReference type="KEGG" id="mgz:GCW_02780"/>
<organism evidence="4 5">
    <name type="scientific">Mycoplasmoides gallisepticum S6</name>
    <dbReference type="NCBI Taxonomy" id="1006581"/>
    <lineage>
        <taxon>Bacteria</taxon>
        <taxon>Bacillati</taxon>
        <taxon>Mycoplasmatota</taxon>
        <taxon>Mycoplasmoidales</taxon>
        <taxon>Mycoplasmoidaceae</taxon>
        <taxon>Mycoplasmoides</taxon>
    </lineage>
</organism>
<name>A0A0F6CKY3_MYCGL</name>
<feature type="domain" description="Deoxynucleoside kinase" evidence="3">
    <location>
        <begin position="4"/>
        <end position="197"/>
    </location>
</feature>
<dbReference type="PANTHER" id="PTHR10513">
    <property type="entry name" value="DEOXYNUCLEOSIDE KINASE"/>
    <property type="match status" value="1"/>
</dbReference>
<dbReference type="InterPro" id="IPR027417">
    <property type="entry name" value="P-loop_NTPase"/>
</dbReference>
<dbReference type="Proteomes" id="UP000018735">
    <property type="component" value="Chromosome"/>
</dbReference>
<dbReference type="EMBL" id="CP006916">
    <property type="protein sequence ID" value="AHB99755.1"/>
    <property type="molecule type" value="Genomic_DNA"/>
</dbReference>
<feature type="active site" description="Proton acceptor" evidence="1">
    <location>
        <position position="84"/>
    </location>
</feature>
<keyword evidence="4" id="KW-0808">Transferase</keyword>
<feature type="binding site" evidence="2">
    <location>
        <begin position="7"/>
        <end position="15"/>
    </location>
    <ligand>
        <name>ATP</name>
        <dbReference type="ChEBI" id="CHEBI:30616"/>
    </ligand>
</feature>
<dbReference type="Pfam" id="PF01712">
    <property type="entry name" value="dNK"/>
    <property type="match status" value="1"/>
</dbReference>
<dbReference type="HOGENOM" id="CLU_110684_0_0_14"/>
<dbReference type="eggNOG" id="COG1428">
    <property type="taxonomic scope" value="Bacteria"/>
</dbReference>
<dbReference type="AlphaFoldDB" id="A0A0F6CKY3"/>
<evidence type="ECO:0000313" key="4">
    <source>
        <dbReference type="EMBL" id="AHB99755.1"/>
    </source>
</evidence>
<gene>
    <name evidence="4" type="ORF">GCW_02780</name>
</gene>
<dbReference type="CDD" id="cd01673">
    <property type="entry name" value="dNK"/>
    <property type="match status" value="1"/>
</dbReference>
<keyword evidence="4" id="KW-0418">Kinase</keyword>
<proteinExistence type="predicted"/>
<dbReference type="GO" id="GO:0005524">
    <property type="term" value="F:ATP binding"/>
    <property type="evidence" value="ECO:0007669"/>
    <property type="project" value="UniProtKB-KW"/>
</dbReference>
<evidence type="ECO:0000313" key="5">
    <source>
        <dbReference type="Proteomes" id="UP000018735"/>
    </source>
</evidence>